<evidence type="ECO:0000256" key="6">
    <source>
        <dbReference type="ARBA" id="ARBA00022454"/>
    </source>
</evidence>
<dbReference type="GO" id="GO:0007052">
    <property type="term" value="P:mitotic spindle organization"/>
    <property type="evidence" value="ECO:0007669"/>
    <property type="project" value="TreeGrafter"/>
</dbReference>
<dbReference type="InterPro" id="IPR041112">
    <property type="entry name" value="Nuf2_DHR10-like"/>
</dbReference>
<evidence type="ECO:0000256" key="5">
    <source>
        <dbReference type="ARBA" id="ARBA00017594"/>
    </source>
</evidence>
<dbReference type="InterPro" id="IPR038275">
    <property type="entry name" value="Nuf2_N_sf"/>
</dbReference>
<keyword evidence="8" id="KW-0498">Mitosis</keyword>
<evidence type="ECO:0000259" key="16">
    <source>
        <dbReference type="Pfam" id="PF03800"/>
    </source>
</evidence>
<evidence type="ECO:0000256" key="4">
    <source>
        <dbReference type="ARBA" id="ARBA00005498"/>
    </source>
</evidence>
<dbReference type="PANTHER" id="PTHR21650:SF2">
    <property type="entry name" value="KINETOCHORE PROTEIN NUF2"/>
    <property type="match status" value="1"/>
</dbReference>
<keyword evidence="9" id="KW-0995">Kinetochore</keyword>
<keyword evidence="11" id="KW-0539">Nucleus</keyword>
<dbReference type="GO" id="GO:0051301">
    <property type="term" value="P:cell division"/>
    <property type="evidence" value="ECO:0007669"/>
    <property type="project" value="UniProtKB-KW"/>
</dbReference>
<dbReference type="GO" id="GO:0005634">
    <property type="term" value="C:nucleus"/>
    <property type="evidence" value="ECO:0007669"/>
    <property type="project" value="UniProtKB-SubCell"/>
</dbReference>
<feature type="domain" description="Kinetochore protein Nuf2 N-terminal" evidence="16">
    <location>
        <begin position="41"/>
        <end position="171"/>
    </location>
</feature>
<dbReference type="OrthoDB" id="8194677at2759"/>
<comment type="similarity">
    <text evidence="4">Belongs to the NUF2 family.</text>
</comment>
<dbReference type="GO" id="GO:0045132">
    <property type="term" value="P:meiotic chromosome segregation"/>
    <property type="evidence" value="ECO:0007669"/>
    <property type="project" value="TreeGrafter"/>
</dbReference>
<feature type="domain" description="Nuf2 DHR10-like" evidence="17">
    <location>
        <begin position="287"/>
        <end position="398"/>
    </location>
</feature>
<keyword evidence="13" id="KW-0137">Centromere</keyword>
<evidence type="ECO:0000259" key="17">
    <source>
        <dbReference type="Pfam" id="PF18595"/>
    </source>
</evidence>
<evidence type="ECO:0000256" key="9">
    <source>
        <dbReference type="ARBA" id="ARBA00022838"/>
    </source>
</evidence>
<gene>
    <name evidence="18" type="ORF">EX30DRAFT_392512</name>
</gene>
<dbReference type="Gene3D" id="1.10.418.60">
    <property type="entry name" value="Ncd80 complex, Nuf2 subunit"/>
    <property type="match status" value="1"/>
</dbReference>
<evidence type="ECO:0000256" key="7">
    <source>
        <dbReference type="ARBA" id="ARBA00022618"/>
    </source>
</evidence>
<keyword evidence="19" id="KW-1185">Reference proteome</keyword>
<feature type="coiled-coil region" evidence="14">
    <location>
        <begin position="312"/>
        <end position="366"/>
    </location>
</feature>
<reference evidence="18 19" key="1">
    <citation type="submission" date="2019-04" db="EMBL/GenBank/DDBJ databases">
        <title>Comparative genomics and transcriptomics to analyze fruiting body development in filamentous ascomycetes.</title>
        <authorList>
            <consortium name="DOE Joint Genome Institute"/>
            <person name="Lutkenhaus R."/>
            <person name="Traeger S."/>
            <person name="Breuer J."/>
            <person name="Kuo A."/>
            <person name="Lipzen A."/>
            <person name="Pangilinan J."/>
            <person name="Dilworth D."/>
            <person name="Sandor L."/>
            <person name="Poggeler S."/>
            <person name="Barry K."/>
            <person name="Grigoriev I.V."/>
            <person name="Nowrousian M."/>
        </authorList>
    </citation>
    <scope>NUCLEOTIDE SEQUENCE [LARGE SCALE GENOMIC DNA]</scope>
    <source>
        <strain evidence="18 19">CBS 389.68</strain>
    </source>
</reference>
<comment type="subcellular location">
    <subcellularLocation>
        <location evidence="3">Chromosome</location>
        <location evidence="3">Centromere</location>
        <location evidence="3">Kinetochore</location>
    </subcellularLocation>
    <subcellularLocation>
        <location evidence="2">Nucleus</location>
    </subcellularLocation>
</comment>
<evidence type="ECO:0000256" key="10">
    <source>
        <dbReference type="ARBA" id="ARBA00023054"/>
    </source>
</evidence>
<evidence type="ECO:0000256" key="12">
    <source>
        <dbReference type="ARBA" id="ARBA00023306"/>
    </source>
</evidence>
<dbReference type="GO" id="GO:0044877">
    <property type="term" value="F:protein-containing complex binding"/>
    <property type="evidence" value="ECO:0007669"/>
    <property type="project" value="TreeGrafter"/>
</dbReference>
<dbReference type="GO" id="GO:0051315">
    <property type="term" value="P:attachment of mitotic spindle microtubules to kinetochore"/>
    <property type="evidence" value="ECO:0007669"/>
    <property type="project" value="TreeGrafter"/>
</dbReference>
<dbReference type="AlphaFoldDB" id="A0A4S2N7G4"/>
<evidence type="ECO:0000313" key="19">
    <source>
        <dbReference type="Proteomes" id="UP000298138"/>
    </source>
</evidence>
<dbReference type="Pfam" id="PF18595">
    <property type="entry name" value="Nuf2_DHR10-like"/>
    <property type="match status" value="1"/>
</dbReference>
<evidence type="ECO:0000256" key="2">
    <source>
        <dbReference type="ARBA" id="ARBA00004123"/>
    </source>
</evidence>
<evidence type="ECO:0000256" key="13">
    <source>
        <dbReference type="ARBA" id="ARBA00023328"/>
    </source>
</evidence>
<dbReference type="GO" id="GO:0051383">
    <property type="term" value="P:kinetochore organization"/>
    <property type="evidence" value="ECO:0007669"/>
    <property type="project" value="TreeGrafter"/>
</dbReference>
<evidence type="ECO:0000256" key="8">
    <source>
        <dbReference type="ARBA" id="ARBA00022776"/>
    </source>
</evidence>
<dbReference type="GO" id="GO:0031262">
    <property type="term" value="C:Ndc80 complex"/>
    <property type="evidence" value="ECO:0007669"/>
    <property type="project" value="InterPro"/>
</dbReference>
<keyword evidence="7" id="KW-0132">Cell division</keyword>
<dbReference type="Pfam" id="PF03800">
    <property type="entry name" value="Nuf2"/>
    <property type="match status" value="1"/>
</dbReference>
<dbReference type="STRING" id="341454.A0A4S2N7G4"/>
<dbReference type="InterPro" id="IPR005549">
    <property type="entry name" value="Kinetochore_Nuf2_N"/>
</dbReference>
<keyword evidence="12" id="KW-0131">Cell cycle</keyword>
<organism evidence="18 19">
    <name type="scientific">Ascodesmis nigricans</name>
    <dbReference type="NCBI Taxonomy" id="341454"/>
    <lineage>
        <taxon>Eukaryota</taxon>
        <taxon>Fungi</taxon>
        <taxon>Dikarya</taxon>
        <taxon>Ascomycota</taxon>
        <taxon>Pezizomycotina</taxon>
        <taxon>Pezizomycetes</taxon>
        <taxon>Pezizales</taxon>
        <taxon>Ascodesmidaceae</taxon>
        <taxon>Ascodesmis</taxon>
    </lineage>
</organism>
<feature type="region of interest" description="Disordered" evidence="15">
    <location>
        <begin position="1"/>
        <end position="31"/>
    </location>
</feature>
<sequence length="470" mass="54462">MSYNPRQSNMFPRSSQNMKTPASVSRKNQQKQSTFDSDLLISDSEILDCLRELGIPFSAEDLAQPTPMRVFSVFESFADQLMSVRKETVEPTVQGASEESDYPDGFYDSATFTVFFQELKTLTQECGVMDFELPDFLQPRPDRLKYILSCVINFLRYRTELNETIQKHADKGEEARERAEARMEENEMLKQRIMELRALREQEAPGVAQETKLNDRLTEDLRALKKTQTAVAEEIEKTRAEKKRIIRAFEEIREINLLNQREIETIQPYIVDSPEKLTHSITEFSGSVAHARGIVDATSLRERAINTTSSSAQLIEQDINACIKLMEECEKELLKLEETHRKSQRLAEMIHQKEEECKESDRAEERLSRTLAGSLEKIQHLRAHGEAKYGAMRQEQQAQEEEYTKIKKTQEETTNAIEISDQKVDIKQKEMTDIKEKIDEECRQARVQYDILASKITMYLTSMQQQMTRA</sequence>
<dbReference type="Proteomes" id="UP000298138">
    <property type="component" value="Unassembled WGS sequence"/>
</dbReference>
<evidence type="ECO:0000256" key="1">
    <source>
        <dbReference type="ARBA" id="ARBA00002772"/>
    </source>
</evidence>
<dbReference type="EMBL" id="ML220112">
    <property type="protein sequence ID" value="TGZ85136.1"/>
    <property type="molecule type" value="Genomic_DNA"/>
</dbReference>
<feature type="coiled-coil region" evidence="14">
    <location>
        <begin position="158"/>
        <end position="241"/>
    </location>
</feature>
<dbReference type="InParanoid" id="A0A4S2N7G4"/>
<proteinExistence type="inferred from homology"/>
<evidence type="ECO:0000256" key="11">
    <source>
        <dbReference type="ARBA" id="ARBA00023242"/>
    </source>
</evidence>
<name>A0A4S2N7G4_9PEZI</name>
<comment type="function">
    <text evidence="1">Acts as a component of the essential kinetochore-associated NDC80 complex, which is required for chromosome segregation and spindle checkpoint activity.</text>
</comment>
<dbReference type="PANTHER" id="PTHR21650">
    <property type="entry name" value="MEMBRALIN/KINETOCHORE PROTEIN NUF2"/>
    <property type="match status" value="1"/>
</dbReference>
<evidence type="ECO:0000256" key="14">
    <source>
        <dbReference type="SAM" id="Coils"/>
    </source>
</evidence>
<accession>A0A4S2N7G4</accession>
<evidence type="ECO:0000313" key="18">
    <source>
        <dbReference type="EMBL" id="TGZ85136.1"/>
    </source>
</evidence>
<protein>
    <recommendedName>
        <fullName evidence="5">Probable kinetochore protein NUF2</fullName>
    </recommendedName>
</protein>
<evidence type="ECO:0000256" key="3">
    <source>
        <dbReference type="ARBA" id="ARBA00004629"/>
    </source>
</evidence>
<evidence type="ECO:0000256" key="15">
    <source>
        <dbReference type="SAM" id="MobiDB-lite"/>
    </source>
</evidence>
<keyword evidence="6" id="KW-0158">Chromosome</keyword>
<keyword evidence="10 14" id="KW-0175">Coiled coil</keyword>